<proteinExistence type="predicted"/>
<gene>
    <name evidence="2" type="ORF">GCM10010910_24050</name>
</gene>
<name>A0ABQ2N2B1_9MICO</name>
<evidence type="ECO:0000256" key="1">
    <source>
        <dbReference type="SAM" id="MobiDB-lite"/>
    </source>
</evidence>
<reference evidence="3" key="1">
    <citation type="journal article" date="2019" name="Int. J. Syst. Evol. Microbiol.">
        <title>The Global Catalogue of Microorganisms (GCM) 10K type strain sequencing project: providing services to taxonomists for standard genome sequencing and annotation.</title>
        <authorList>
            <consortium name="The Broad Institute Genomics Platform"/>
            <consortium name="The Broad Institute Genome Sequencing Center for Infectious Disease"/>
            <person name="Wu L."/>
            <person name="Ma J."/>
        </authorList>
    </citation>
    <scope>NUCLEOTIDE SEQUENCE [LARGE SCALE GENOMIC DNA]</scope>
    <source>
        <strain evidence="3">CGMCC 4.7181</strain>
    </source>
</reference>
<dbReference type="EMBL" id="BMMQ01000008">
    <property type="protein sequence ID" value="GGO65888.1"/>
    <property type="molecule type" value="Genomic_DNA"/>
</dbReference>
<organism evidence="2 3">
    <name type="scientific">Microbacterium nanhaiense</name>
    <dbReference type="NCBI Taxonomy" id="1301026"/>
    <lineage>
        <taxon>Bacteria</taxon>
        <taxon>Bacillati</taxon>
        <taxon>Actinomycetota</taxon>
        <taxon>Actinomycetes</taxon>
        <taxon>Micrococcales</taxon>
        <taxon>Microbacteriaceae</taxon>
        <taxon>Microbacterium</taxon>
    </lineage>
</organism>
<comment type="caution">
    <text evidence="2">The sequence shown here is derived from an EMBL/GenBank/DDBJ whole genome shotgun (WGS) entry which is preliminary data.</text>
</comment>
<evidence type="ECO:0000313" key="2">
    <source>
        <dbReference type="EMBL" id="GGO65888.1"/>
    </source>
</evidence>
<keyword evidence="3" id="KW-1185">Reference proteome</keyword>
<evidence type="ECO:0000313" key="3">
    <source>
        <dbReference type="Proteomes" id="UP000638043"/>
    </source>
</evidence>
<sequence>MIRAAPPGGPRATGDATFVAPSLARLHVKDPMRTPLIRSATAAALILATTIGLAACSADEDPAPNDAAETAAPEGAALESEEAEASVPASAYDFGNLLVMDPECAPIWNGGPGNDVRVALSDEVEQLVPEGHDIVVDSYDLHARVFATGVCALDVTVNYDPEGPGPQGFTAGTKELHPEAEFAIIDDRTDEERIWDALGLVSGGGPSSDVTPPQFVDDFPSDDDLTLDTKYTTADYTKLTFVKDCMSQDRGIASFDFGDDWQCINDGNSEGGPGRRDAPPLPDNCMNSYWSIASFQALVAGDGSISIPSASVRAAVSVAGKWVLDPEYDEHGN</sequence>
<accession>A0ABQ2N2B1</accession>
<protein>
    <submittedName>
        <fullName evidence="2">Uncharacterized protein</fullName>
    </submittedName>
</protein>
<feature type="compositionally biased region" description="Low complexity" evidence="1">
    <location>
        <begin position="64"/>
        <end position="78"/>
    </location>
</feature>
<dbReference type="Proteomes" id="UP000638043">
    <property type="component" value="Unassembled WGS sequence"/>
</dbReference>
<feature type="region of interest" description="Disordered" evidence="1">
    <location>
        <begin position="60"/>
        <end position="82"/>
    </location>
</feature>